<dbReference type="Proteomes" id="UP000002009">
    <property type="component" value="Chromosome 6"/>
</dbReference>
<feature type="region of interest" description="Disordered" evidence="1">
    <location>
        <begin position="1"/>
        <end position="27"/>
    </location>
</feature>
<evidence type="ECO:0000313" key="3">
    <source>
        <dbReference type="Proteomes" id="UP000002009"/>
    </source>
</evidence>
<protein>
    <submittedName>
        <fullName evidence="2">Uncharacterized protein</fullName>
    </submittedName>
</protein>
<name>C1E8Q0_MICCC</name>
<feature type="region of interest" description="Disordered" evidence="1">
    <location>
        <begin position="89"/>
        <end position="109"/>
    </location>
</feature>
<dbReference type="KEGG" id="mis:MICPUN_59453"/>
<dbReference type="InParanoid" id="C1E8Q0"/>
<feature type="compositionally biased region" description="Basic and acidic residues" evidence="1">
    <location>
        <begin position="174"/>
        <end position="197"/>
    </location>
</feature>
<keyword evidence="3" id="KW-1185">Reference proteome</keyword>
<dbReference type="AlphaFoldDB" id="C1E8Q0"/>
<dbReference type="EMBL" id="CP001327">
    <property type="protein sequence ID" value="ACO64191.1"/>
    <property type="molecule type" value="Genomic_DNA"/>
</dbReference>
<evidence type="ECO:0000256" key="1">
    <source>
        <dbReference type="SAM" id="MobiDB-lite"/>
    </source>
</evidence>
<feature type="compositionally biased region" description="Basic and acidic residues" evidence="1">
    <location>
        <begin position="257"/>
        <end position="266"/>
    </location>
</feature>
<feature type="region of interest" description="Disordered" evidence="1">
    <location>
        <begin position="121"/>
        <end position="266"/>
    </location>
</feature>
<dbReference type="GeneID" id="8244580"/>
<organism evidence="2 3">
    <name type="scientific">Micromonas commoda (strain RCC299 / NOUM17 / CCMP2709)</name>
    <name type="common">Picoplanktonic green alga</name>
    <dbReference type="NCBI Taxonomy" id="296587"/>
    <lineage>
        <taxon>Eukaryota</taxon>
        <taxon>Viridiplantae</taxon>
        <taxon>Chlorophyta</taxon>
        <taxon>Mamiellophyceae</taxon>
        <taxon>Mamiellales</taxon>
        <taxon>Mamiellaceae</taxon>
        <taxon>Micromonas</taxon>
    </lineage>
</organism>
<reference evidence="2 3" key="1">
    <citation type="journal article" date="2009" name="Science">
        <title>Green evolution and dynamic adaptations revealed by genomes of the marine picoeukaryotes Micromonas.</title>
        <authorList>
            <person name="Worden A.Z."/>
            <person name="Lee J.H."/>
            <person name="Mock T."/>
            <person name="Rouze P."/>
            <person name="Simmons M.P."/>
            <person name="Aerts A.L."/>
            <person name="Allen A.E."/>
            <person name="Cuvelier M.L."/>
            <person name="Derelle E."/>
            <person name="Everett M.V."/>
            <person name="Foulon E."/>
            <person name="Grimwood J."/>
            <person name="Gundlach H."/>
            <person name="Henrissat B."/>
            <person name="Napoli C."/>
            <person name="McDonald S.M."/>
            <person name="Parker M.S."/>
            <person name="Rombauts S."/>
            <person name="Salamov A."/>
            <person name="Von Dassow P."/>
            <person name="Badger J.H."/>
            <person name="Coutinho P.M."/>
            <person name="Demir E."/>
            <person name="Dubchak I."/>
            <person name="Gentemann C."/>
            <person name="Eikrem W."/>
            <person name="Gready J.E."/>
            <person name="John U."/>
            <person name="Lanier W."/>
            <person name="Lindquist E.A."/>
            <person name="Lucas S."/>
            <person name="Mayer K.F."/>
            <person name="Moreau H."/>
            <person name="Not F."/>
            <person name="Otillar R."/>
            <person name="Panaud O."/>
            <person name="Pangilinan J."/>
            <person name="Paulsen I."/>
            <person name="Piegu B."/>
            <person name="Poliakov A."/>
            <person name="Robbens S."/>
            <person name="Schmutz J."/>
            <person name="Toulza E."/>
            <person name="Wyss T."/>
            <person name="Zelensky A."/>
            <person name="Zhou K."/>
            <person name="Armbrust E.V."/>
            <person name="Bhattacharya D."/>
            <person name="Goodenough U.W."/>
            <person name="Van de Peer Y."/>
            <person name="Grigoriev I.V."/>
        </authorList>
    </citation>
    <scope>NUCLEOTIDE SEQUENCE [LARGE SCALE GENOMIC DNA]</scope>
    <source>
        <strain evidence="3">RCC299 / NOUM17</strain>
    </source>
</reference>
<sequence>MAPTHWEEALDASAVSRPGTTQYEPGPTWEAWEDELREEHEYDDWESKLQASAKRDPAMRPARVTTVDVMVREALVSGLGQDEAIARAAAAPPPPSPFHPPYKGLGIVPRDRAPKREEDWWDHDDIHPDAHRAHGGANAETATYADGSPRKPPPHGCSNGVEPGTGSFRSPRGKTLDWKPHLLREGEGEWFDPRELDQGVVRDTTEGRSWLQHPRRGDRAPSRAGERYDAEWEGDGWYEQSPPRGETGGATSSETSSRTDTDESRL</sequence>
<evidence type="ECO:0000313" key="2">
    <source>
        <dbReference type="EMBL" id="ACO64191.1"/>
    </source>
</evidence>
<dbReference type="RefSeq" id="XP_002502933.1">
    <property type="nucleotide sequence ID" value="XM_002502887.1"/>
</dbReference>
<feature type="compositionally biased region" description="Basic and acidic residues" evidence="1">
    <location>
        <begin position="215"/>
        <end position="230"/>
    </location>
</feature>
<accession>C1E8Q0</accession>
<feature type="compositionally biased region" description="Basic and acidic residues" evidence="1">
    <location>
        <begin position="121"/>
        <end position="132"/>
    </location>
</feature>
<gene>
    <name evidence="2" type="ORF">MICPUN_59453</name>
</gene>
<proteinExistence type="predicted"/>
<feature type="compositionally biased region" description="Pro residues" evidence="1">
    <location>
        <begin position="91"/>
        <end position="100"/>
    </location>
</feature>